<proteinExistence type="predicted"/>
<sequence>MTNLVFEKVGDVNSNFPYLCVYKEGGGEPFMEISVNSGRELEFVFYSSSNDVSLTAEEWRDIFVRGGEFHPEALENGD</sequence>
<evidence type="ECO:0000313" key="1">
    <source>
        <dbReference type="EMBL" id="MCU7240307.1"/>
    </source>
</evidence>
<protein>
    <submittedName>
        <fullName evidence="1">Uncharacterized protein</fullName>
    </submittedName>
</protein>
<organism evidence="1 2">
    <name type="scientific">Pseudomonas peradeniyensis</name>
    <dbReference type="NCBI Taxonomy" id="2745488"/>
    <lineage>
        <taxon>Bacteria</taxon>
        <taxon>Pseudomonadati</taxon>
        <taxon>Pseudomonadota</taxon>
        <taxon>Gammaproteobacteria</taxon>
        <taxon>Pseudomonadales</taxon>
        <taxon>Pseudomonadaceae</taxon>
        <taxon>Pseudomonas</taxon>
    </lineage>
</organism>
<reference evidence="1" key="1">
    <citation type="journal article" date="2022" name="Microbiol. Spectr.">
        <title>An Nuclear Magnetic Resonance Fingerprint Matching Approach for the Identification and Structural Re-Evaluation of Pseudomonas Lipopeptides.</title>
        <authorList>
            <person name="De Roo V."/>
            <person name="Verleysen Y."/>
            <person name="Kovacs B."/>
            <person name="De Vleeschouwer M."/>
            <person name="Muangkaew P."/>
            <person name="Girard L."/>
            <person name="Hofte M."/>
            <person name="De Mot R."/>
            <person name="Madder A."/>
            <person name="Geudens N."/>
            <person name="Martins J.C."/>
        </authorList>
    </citation>
    <scope>NUCLEOTIDE SEQUENCE</scope>
    <source>
        <strain evidence="1">COR51</strain>
    </source>
</reference>
<keyword evidence="2" id="KW-1185">Reference proteome</keyword>
<accession>A0ABT2VFK2</accession>
<gene>
    <name evidence="1" type="ORF">OC929_19830</name>
</gene>
<comment type="caution">
    <text evidence="1">The sequence shown here is derived from an EMBL/GenBank/DDBJ whole genome shotgun (WGS) entry which is preliminary data.</text>
</comment>
<dbReference type="Proteomes" id="UP001139994">
    <property type="component" value="Unassembled WGS sequence"/>
</dbReference>
<reference evidence="1" key="2">
    <citation type="submission" date="2022-09" db="EMBL/GenBank/DDBJ databases">
        <authorList>
            <person name="Cesa-Luna C."/>
            <person name="Girard L."/>
            <person name="Lood C."/>
            <person name="Hofte M."/>
            <person name="De Mot R."/>
        </authorList>
    </citation>
    <scope>NUCLEOTIDE SEQUENCE</scope>
    <source>
        <strain evidence="1">COR51</strain>
    </source>
</reference>
<dbReference type="EMBL" id="JAOSLA010000038">
    <property type="protein sequence ID" value="MCU7240307.1"/>
    <property type="molecule type" value="Genomic_DNA"/>
</dbReference>
<dbReference type="RefSeq" id="WP_262952390.1">
    <property type="nucleotide sequence ID" value="NZ_JAOSLA010000038.1"/>
</dbReference>
<reference evidence="1" key="3">
    <citation type="journal article" date="2023" name="mSystems">
        <title>Charting the Lipopeptidome of Nonpathogenic Pseudomonas.</title>
        <authorList>
            <person name="Cesa-Luna C."/>
            <person name="Geudens N."/>
            <person name="Girard L."/>
            <person name="De Roo V."/>
            <person name="Maklad H.R."/>
            <person name="Martins J.C."/>
            <person name="Hofte M."/>
            <person name="De Mot R."/>
        </authorList>
    </citation>
    <scope>NUCLEOTIDE SEQUENCE</scope>
    <source>
        <strain evidence="1">COR51</strain>
    </source>
</reference>
<name>A0ABT2VFK2_9PSED</name>
<evidence type="ECO:0000313" key="2">
    <source>
        <dbReference type="Proteomes" id="UP001139994"/>
    </source>
</evidence>